<organism evidence="1 2">
    <name type="scientific">Actibacterium pelagium</name>
    <dbReference type="NCBI Taxonomy" id="2029103"/>
    <lineage>
        <taxon>Bacteria</taxon>
        <taxon>Pseudomonadati</taxon>
        <taxon>Pseudomonadota</taxon>
        <taxon>Alphaproteobacteria</taxon>
        <taxon>Rhodobacterales</taxon>
        <taxon>Roseobacteraceae</taxon>
        <taxon>Actibacterium</taxon>
    </lineage>
</organism>
<proteinExistence type="predicted"/>
<dbReference type="OrthoDB" id="7559101at2"/>
<dbReference type="RefSeq" id="WP_095595196.1">
    <property type="nucleotide sequence ID" value="NZ_BMKN01000002.1"/>
</dbReference>
<gene>
    <name evidence="1" type="ORF">GCM10011517_15950</name>
</gene>
<evidence type="ECO:0000313" key="1">
    <source>
        <dbReference type="EMBL" id="GGE48922.1"/>
    </source>
</evidence>
<dbReference type="AlphaFoldDB" id="A0A917AGC5"/>
<accession>A0A917AGC5</accession>
<evidence type="ECO:0000313" key="2">
    <source>
        <dbReference type="Proteomes" id="UP000606730"/>
    </source>
</evidence>
<protein>
    <submittedName>
        <fullName evidence="1">Uncharacterized protein</fullName>
    </submittedName>
</protein>
<dbReference type="EMBL" id="BMKN01000002">
    <property type="protein sequence ID" value="GGE48922.1"/>
    <property type="molecule type" value="Genomic_DNA"/>
</dbReference>
<reference evidence="1" key="1">
    <citation type="journal article" date="2014" name="Int. J. Syst. Evol. Microbiol.">
        <title>Complete genome sequence of Corynebacterium casei LMG S-19264T (=DSM 44701T), isolated from a smear-ripened cheese.</title>
        <authorList>
            <consortium name="US DOE Joint Genome Institute (JGI-PGF)"/>
            <person name="Walter F."/>
            <person name="Albersmeier A."/>
            <person name="Kalinowski J."/>
            <person name="Ruckert C."/>
        </authorList>
    </citation>
    <scope>NUCLEOTIDE SEQUENCE</scope>
    <source>
        <strain evidence="1">CGMCC 1.16012</strain>
    </source>
</reference>
<comment type="caution">
    <text evidence="1">The sequence shown here is derived from an EMBL/GenBank/DDBJ whole genome shotgun (WGS) entry which is preliminary data.</text>
</comment>
<reference evidence="1" key="2">
    <citation type="submission" date="2020-09" db="EMBL/GenBank/DDBJ databases">
        <authorList>
            <person name="Sun Q."/>
            <person name="Zhou Y."/>
        </authorList>
    </citation>
    <scope>NUCLEOTIDE SEQUENCE</scope>
    <source>
        <strain evidence="1">CGMCC 1.16012</strain>
    </source>
</reference>
<sequence length="249" mass="28058">MGARREPLSPELGAIIEQAYRLFACPPPPDLGVCQGCCMWPEIEADFLNHAPRDLTEAYVRDWYFAAVASKDGLIVHKPIACWIMPRVLEILAKGQEVASVGDEVVLQRLAAGDSDRWSADQNALLTRFKEAYLDLIPQRCDHVMLDDALCMFALAGFAAPAMTDQIMGWSDEVLTQVLHQDWIGSCIRPSIWRTAFWEANSDAAQHVWNWYLSDALLERMIKIALAEDLPDEICQKASEVERLLISQR</sequence>
<name>A0A917AGC5_9RHOB</name>
<keyword evidence="2" id="KW-1185">Reference proteome</keyword>
<dbReference type="Proteomes" id="UP000606730">
    <property type="component" value="Unassembled WGS sequence"/>
</dbReference>